<proteinExistence type="predicted"/>
<dbReference type="GO" id="GO:0004527">
    <property type="term" value="F:exonuclease activity"/>
    <property type="evidence" value="ECO:0007669"/>
    <property type="project" value="UniProtKB-KW"/>
</dbReference>
<gene>
    <name evidence="2" type="ORF">STAFG_2437</name>
</gene>
<dbReference type="HOGENOM" id="CLU_2977123_0_0_11"/>
<keyword evidence="2" id="KW-0540">Nuclease</keyword>
<evidence type="ECO:0000256" key="1">
    <source>
        <dbReference type="SAM" id="MobiDB-lite"/>
    </source>
</evidence>
<evidence type="ECO:0000313" key="2">
    <source>
        <dbReference type="EMBL" id="EPJ40492.1"/>
    </source>
</evidence>
<sequence length="58" mass="6349">MKSSSPRTAFTGVPSGAFTESGTPKKARKYREAVSRSISRPVTSRIMPYATDSDMPHM</sequence>
<feature type="region of interest" description="Disordered" evidence="1">
    <location>
        <begin position="1"/>
        <end position="58"/>
    </location>
</feature>
<evidence type="ECO:0000313" key="3">
    <source>
        <dbReference type="Proteomes" id="UP000015001"/>
    </source>
</evidence>
<name>S4N1E0_9ACTN</name>
<dbReference type="Proteomes" id="UP000015001">
    <property type="component" value="Unassembled WGS sequence"/>
</dbReference>
<dbReference type="AlphaFoldDB" id="S4N1E0"/>
<keyword evidence="2" id="KW-0378">Hydrolase</keyword>
<accession>S4N1E0</accession>
<comment type="caution">
    <text evidence="2">The sequence shown here is derived from an EMBL/GenBank/DDBJ whole genome shotgun (WGS) entry which is preliminary data.</text>
</comment>
<reference evidence="2 3" key="1">
    <citation type="submission" date="2013-02" db="EMBL/GenBank/DDBJ databases">
        <title>Draft Genome Sequence of Streptomyces afghaniensis, Which Produces Compounds of the Julimycin B-Complex.</title>
        <authorList>
            <person name="Gruening B.A."/>
            <person name="Praeg A."/>
            <person name="Erxleben A."/>
            <person name="Guenther S."/>
            <person name="Fiedler H.-P."/>
            <person name="Goodfellow M."/>
            <person name="Mueller M."/>
        </authorList>
    </citation>
    <scope>NUCLEOTIDE SEQUENCE [LARGE SCALE GENOMIC DNA]</scope>
    <source>
        <strain evidence="2 3">772</strain>
    </source>
</reference>
<keyword evidence="3" id="KW-1185">Reference proteome</keyword>
<organism evidence="2 3">
    <name type="scientific">Streptomyces afghaniensis 772</name>
    <dbReference type="NCBI Taxonomy" id="1283301"/>
    <lineage>
        <taxon>Bacteria</taxon>
        <taxon>Bacillati</taxon>
        <taxon>Actinomycetota</taxon>
        <taxon>Actinomycetes</taxon>
        <taxon>Kitasatosporales</taxon>
        <taxon>Streptomycetaceae</taxon>
        <taxon>Streptomyces</taxon>
    </lineage>
</organism>
<dbReference type="PATRIC" id="fig|1283301.3.peg.2411"/>
<dbReference type="EMBL" id="AOPY01001371">
    <property type="protein sequence ID" value="EPJ40492.1"/>
    <property type="molecule type" value="Genomic_DNA"/>
</dbReference>
<protein>
    <submittedName>
        <fullName evidence="2">Putative 5'-3' exonuclease</fullName>
    </submittedName>
</protein>
<keyword evidence="2" id="KW-0269">Exonuclease</keyword>